<dbReference type="InterPro" id="IPR033116">
    <property type="entry name" value="TRYPSIN_SER"/>
</dbReference>
<dbReference type="InterPro" id="IPR023415">
    <property type="entry name" value="LDLR_class-A_CS"/>
</dbReference>
<proteinExistence type="predicted"/>
<protein>
    <submittedName>
        <fullName evidence="12">Uncharacterized protein</fullName>
    </submittedName>
</protein>
<dbReference type="CDD" id="cd00190">
    <property type="entry name" value="Tryp_SPc"/>
    <property type="match status" value="1"/>
</dbReference>
<dbReference type="PROSITE" id="PS50060">
    <property type="entry name" value="MAM_2"/>
    <property type="match status" value="13"/>
</dbReference>
<evidence type="ECO:0000256" key="6">
    <source>
        <dbReference type="ARBA" id="ARBA00023157"/>
    </source>
</evidence>
<dbReference type="SUPFAM" id="SSF49854">
    <property type="entry name" value="Spermadhesin, CUB domain"/>
    <property type="match status" value="1"/>
</dbReference>
<dbReference type="PROSITE" id="PS50068">
    <property type="entry name" value="LDLRA_2"/>
    <property type="match status" value="9"/>
</dbReference>
<feature type="disulfide bond" evidence="8">
    <location>
        <begin position="1647"/>
        <end position="1662"/>
    </location>
</feature>
<dbReference type="OrthoDB" id="9990982at2759"/>
<dbReference type="Gene3D" id="2.60.120.200">
    <property type="match status" value="13"/>
</dbReference>
<dbReference type="PROSITE" id="PS01180">
    <property type="entry name" value="CUB"/>
    <property type="match status" value="1"/>
</dbReference>
<evidence type="ECO:0000313" key="12">
    <source>
        <dbReference type="EMBL" id="CAH1777885.1"/>
    </source>
</evidence>
<gene>
    <name evidence="12" type="ORF">OFUS_LOCUS4876</name>
</gene>
<sequence>MPSLTIVASICIACVGLFTDATSFTDFTHAGYVWRRATKSCILGYNDKKYADYDLDDCLNMCIQEGVPSCRSIEYANSTRDCTRSRESSSSQSVKQCALVDFFERTSVTVSTETPSSVSSPLISTRSPVTPVTTPVSSAPNHLWCCNFESSSWDDSNDGSGCGRGYRGMNQLITDDFDFIRLSGNTPSGHTGPEMSDGGFYVYAESSPPRTRREKATIRTPDLDGDAHKVIRFKYHTRGQLLGTLNVDAFNANSFIGPAFGQLSMTSSDQWKSVTMALPNGTTAVEVTVTLPDDDKFWSSDIAIDDVCIDELDDQITTPPVNSGVVWACDFERAGWDNPLDRSGCGHNFAGMTQSISDSFNFTRRNIATPSVHTGPSSGSDFGYFIFTESSPTSSQPDRRGMFASVRTARLQDTLQQYLTFKYHTKGYVLGNIVVEAINGNTQRITALQIGLNMMSMDAWKSASIELPNGTAYVDFTVTLPDDERFWSSDIALDEIVITSIDSTHSTLPTPETTTDTPSSTLSTLPTPETTTDTPSSTLSTLPTPETRTNTSGFTPFVTTMPTTEATTNSAQRFVNFTYGLTWQMAQQSCIPFRYERSYYGVRLTIYECLHRCLLEESFPCRSVEYIRSLGRCFLRSSSNTTVLVNCTADYYMRHIDNHYHCDFENGMCGMKNTSNATFPIGDFAWTLNSGDTPSKLTGPVSDHTYRCGSYMYIEASTPRKNGDIARMQSPQLRITDDACLTLFYHMYGKHMGSLSVIIQREQEQEVVWMSSGDKGDKWLRADIPLRTGSYYMIIEGTVGDGYSGDAAIDDVTIAPGPCNASFPVNIARTPHISKPTRKRTFKQNKPTVLLSCNFEMHDCGFTSGGLNSYYIWTRARATAFSDHTLSNSYGHYLGVRTSSSWSRRYTYAVSPKIRTTTPHCIMFYYKSTYVYSYETIYVDRNETSNGTVSTIWSSRPVTSWRRAILTNIQPGEYQIRFRFATDNSRFIAIDDLIVSSNCTDLNGEDMLEDDPLFRCTFEEDDYMSKCSKMTNDMISPLKWIVESGRSSDNYWGPTSDNTFKNCRGVFASSPASGSARYYLPTMTGTVGLRFAYRIHHSVSLRGLRVYIKEKSTSEFLWNPILYTNNTWQYAFIKSPTGAENVTFAIETSGATLGSVAIDDIELGTRGCDFDGMRCFNTSKCIPLYNICDGVYDCPEKDDEKNCDCSSVQFECNDGACIDKRKVCDCKPDCSTAEDENNCLPLMANRSHSFAANMNNQEVIFMCNFELSPCGFESSDEYGSWKFAGWDMNGRIGFAWTRTSNSTIGLLFSPMFNATSQHCAIFHLNFGLQYESYLTTVLVYRKESDAQAVRIHSEDIMIFDNRRSTDIRSIIVTGIDPGSYSLNIQVKLHKSIRSSNLITLVDFTLLKDCNQDLKHAQRTNKSLNVFNCKFENDPDCALLKDGNMQYEWSLMSTENVTIDSLPLRDTTMQQCQAPGHYIFGGSKTFLSIDKLYILALPIFSGSKALYLVFNYYASSTSRTSVLRKMNGKIYVMWHAKDVQVEGGLEPRWRQAEILLSSTPYPFTLTIETLGLVAIDDISVSQMEDCLSNEYQCRNSNICIPLLNKCNQINDCPERDDEDDCICHIIRQFECLDQDGRRLCLNPADKVCNCIDDCMNGEDEMNCTKVNEFPMESTKMKVFEKDQIVYYMCNFEDGPCNFTNGNSLSRWNWTFSKSQGASMQITHSLNGIDSSYDNPYYLGKERLKTPNITINSEHCLVFDLMTWGSNTTKFSIYRGNDSIEESILQLSGITHEKVWQRHVVHDLQAGTFNLVFAGEVDKNLTEQGYGLDNVMLLGHCNDVIIPKEDTPLINCTFEGSSDCALLEDDPKAYLEWSRKSRNDNMGISLPNRDATFANCEGHFLFINTIYLTYRKAYPARLLIPNINGSVDLSFKYYILSIGLFIYRALSSREMGLRVYQNIGGKQLWTTNLANTSNTWYHANVPMTGSKPYTIVIETLATPYDHVAIDDVIVQKRECRFYEERCPGSTICISFNKICDREIDCPGATDEMGCLCRADEFVCDNGRCVSPSSVCDCVDDCNNAEDEANCGNDLLSAATNSTVQPIFVCNFETSDCNMTHPTQSPWQWMEASRIYKKDHTTNFKSGRVMQIYQGNGERNRLLTPVLSTQSEYCLKVSVLRWSSSSPYGVLRILRLDLTTHQETNITANITLSSYRWRTYSSSTITPGTFRVVFEITGKGVILDDIIIVPCGRVDNERMIYKCSFENRTEESCSDSLMMGNGYKSPWSITNRKLSSSANAPAVDATLGTCMGHYAYFETNGSDLSQSTTNSVFNISLPTTTTSNGVVQLKIMVIMDRYDVDMYSGQLKVWEFFAGTRLNSYSRRQTTLSRYVRISPETTNVWLTETIDLRSIGYYYAIDYFGINIKSMVSYQAIAVAVDDIYLIRSGGCTPYEHPCTNSSKCIPLYKRCDSFKDCPFMDDENNCPCRYDERSCGDGICVHISSICDGVVDCKDGTDEQNCSTCRDDQFKCRHYQCVSNTTRCDGHEDCNDGSDEQNCVRFAHPEQENGPRRVELYSSGQWIPFCYNNWRPEFSDFLCKKIGFGLHNRTASMLSNFSKYAHMINSSLTPQVTSSCYNNQSVYLTCFVSSCGLRPENSPVIPLIIGGRMSELGRWPWFGAISSRSEGHVCGAALIDEWWAITAAHCVTSQSTSNTKLIFGTNRKVTYPWRKTSENEQFVDVRRFIIDPGYSRYYTLNDLALIQFRTPVKITEFVNPICLPEQNEDFQSNRSLECHTAGFGRVIPEDSSSLPDHLVETKTVIWTREACRRRYSDRSHTRDILCTGFASGFGNTCFGDSGSPLACRSDNNLWSLAGVTSFHKGGLSCAEKSSPHAIASVSRAVNWIKTTLNRYQPVPTSSPRPQTPVSTWCCDFERLGWDNPRDNDGCGNGFRGMTQLKTDDFDFTRIRGATPSSDTGPSAGLNGGFYIYTEASSPRSILDTASIRTPLLIGSVEKTMTFHYHTRGSDLGVLSVNAYAYDTLIGPATRINMTSSSLWKVATATLPTGTTSVEFSVTLTNSGFESDIAIDSLCISAIVSETTTAEVRESRVTEVRETTAAEVSERITTPIPMPITTIPASVLSDNENTRGLKGEWVGWFVCGLSNYSLILNISKQGLISGTVEFNGPGNAGAHYIRGVGISFFMFTPEDWLPGRVGSSKISGHGSLSDDKNTISGLIDSFCTDPLRTFKAMRNLDTDITPTTQTPENYETTSRPNTTDHYQYGTSNLQTARISSTSQRYTAHETTVDSTLPSRSTARPSTTGYRFTTTTTTSITTTTTRTPTTTTPYMSRTHYVTTDATSTTAALGSNVIFQCTFEQSICNGSHDDSADFKWTRNFGRTPSRFTGPNGDHSYNGLGHYLYIETSRPRKMGDIARIKFDMEEHYSSRILWFWYNMFGSAIDELNVRLDNTTIWQIAGQQAASRYGSLWKRSEYISIPTGRHELVFEGKRGASYRGDIAIDDIQVIGLDNTTSITTAFPTTTFHTTALPTSRGGDSTSNITTTLPTTASNSIPPTSDMGFRCTFDEGMCGITHDENADFQWTRHNGSTPTAYTGPSSDYNGNRGYYMYIETSRPRLAGDVARMIIPNVTSPSGISQLSFALSMNGSDIGKLVIKKTDGTRLAQYISRYRTWRRVHLALSGNVSALVFEGIRGQGYRGDIAIDNLEIVPLLPTTAQPTTTSAPRCGGSGHFSQQSGYISSPNYPGLYLNRAFCTYSVTAPRGPLTIVFMAFNVESTSGCTYDSLMIYDGTSALFGRIGTLCGVKLPGPFTTTGRSFYMTFSTDGSITKSGWSLRYYLKTRTLPLPIPEPIP</sequence>
<keyword evidence="3" id="KW-0677">Repeat</keyword>
<dbReference type="GO" id="GO:0006508">
    <property type="term" value="P:proteolysis"/>
    <property type="evidence" value="ECO:0007669"/>
    <property type="project" value="UniProtKB-KW"/>
</dbReference>
<feature type="region of interest" description="Disordered" evidence="10">
    <location>
        <begin position="3290"/>
        <end position="3312"/>
    </location>
</feature>
<dbReference type="CDD" id="cd00041">
    <property type="entry name" value="CUB"/>
    <property type="match status" value="1"/>
</dbReference>
<keyword evidence="1" id="KW-0645">Protease</keyword>
<dbReference type="Pfam" id="PF00431">
    <property type="entry name" value="CUB"/>
    <property type="match status" value="1"/>
</dbReference>
<organism evidence="12 13">
    <name type="scientific">Owenia fusiformis</name>
    <name type="common">Polychaete worm</name>
    <dbReference type="NCBI Taxonomy" id="6347"/>
    <lineage>
        <taxon>Eukaryota</taxon>
        <taxon>Metazoa</taxon>
        <taxon>Spiralia</taxon>
        <taxon>Lophotrochozoa</taxon>
        <taxon>Annelida</taxon>
        <taxon>Polychaeta</taxon>
        <taxon>Sedentaria</taxon>
        <taxon>Canalipalpata</taxon>
        <taxon>Sabellida</taxon>
        <taxon>Oweniida</taxon>
        <taxon>Oweniidae</taxon>
        <taxon>Owenia</taxon>
    </lineage>
</organism>
<evidence type="ECO:0000256" key="4">
    <source>
        <dbReference type="ARBA" id="ARBA00022801"/>
    </source>
</evidence>
<dbReference type="GO" id="GO:0004252">
    <property type="term" value="F:serine-type endopeptidase activity"/>
    <property type="evidence" value="ECO:0007669"/>
    <property type="project" value="InterPro"/>
</dbReference>
<dbReference type="InterPro" id="IPR000859">
    <property type="entry name" value="CUB_dom"/>
</dbReference>
<dbReference type="InterPro" id="IPR000998">
    <property type="entry name" value="MAM_dom"/>
</dbReference>
<reference evidence="12" key="1">
    <citation type="submission" date="2022-03" db="EMBL/GenBank/DDBJ databases">
        <authorList>
            <person name="Martin C."/>
        </authorList>
    </citation>
    <scope>NUCLEOTIDE SEQUENCE</scope>
</reference>
<dbReference type="InterPro" id="IPR002172">
    <property type="entry name" value="LDrepeatLR_classA_rpt"/>
</dbReference>
<feature type="compositionally biased region" description="Low complexity" evidence="10">
    <location>
        <begin position="504"/>
        <end position="547"/>
    </location>
</feature>
<feature type="compositionally biased region" description="Polar residues" evidence="10">
    <location>
        <begin position="3294"/>
        <end position="3305"/>
    </location>
</feature>
<feature type="region of interest" description="Disordered" evidence="10">
    <location>
        <begin position="3531"/>
        <end position="3558"/>
    </location>
</feature>
<dbReference type="PANTHER" id="PTHR23282">
    <property type="entry name" value="APICAL ENDOSOMAL GLYCOPROTEIN PRECURSOR"/>
    <property type="match status" value="1"/>
</dbReference>
<dbReference type="SMART" id="SM00473">
    <property type="entry name" value="PAN_AP"/>
    <property type="match status" value="2"/>
</dbReference>
<keyword evidence="2 11" id="KW-0732">Signal</keyword>
<dbReference type="SMART" id="SM00042">
    <property type="entry name" value="CUB"/>
    <property type="match status" value="1"/>
</dbReference>
<dbReference type="PROSITE" id="PS00135">
    <property type="entry name" value="TRYPSIN_SER"/>
    <property type="match status" value="1"/>
</dbReference>
<dbReference type="SMART" id="SM00137">
    <property type="entry name" value="MAM"/>
    <property type="match status" value="5"/>
</dbReference>
<dbReference type="GO" id="GO:0016020">
    <property type="term" value="C:membrane"/>
    <property type="evidence" value="ECO:0007669"/>
    <property type="project" value="InterPro"/>
</dbReference>
<feature type="disulfide bond" evidence="8">
    <location>
        <begin position="2069"/>
        <end position="2084"/>
    </location>
</feature>
<dbReference type="SUPFAM" id="SSF49899">
    <property type="entry name" value="Concanavalin A-like lectins/glucanases"/>
    <property type="match status" value="13"/>
</dbReference>
<feature type="disulfide bond" evidence="8">
    <location>
        <begin position="2523"/>
        <end position="2541"/>
    </location>
</feature>
<keyword evidence="5" id="KW-0720">Serine protease</keyword>
<name>A0A8J1TI89_OWEFU</name>
<dbReference type="FunFam" id="2.40.10.10:FF:000068">
    <property type="entry name" value="transmembrane protease serine 2"/>
    <property type="match status" value="1"/>
</dbReference>
<dbReference type="SUPFAM" id="SSF57414">
    <property type="entry name" value="Hairpin loop containing domain-like"/>
    <property type="match status" value="1"/>
</dbReference>
<evidence type="ECO:0000256" key="7">
    <source>
        <dbReference type="ARBA" id="ARBA00023180"/>
    </source>
</evidence>
<dbReference type="PRINTS" id="PR00261">
    <property type="entry name" value="LDLRECEPTOR"/>
</dbReference>
<feature type="disulfide bond" evidence="8">
    <location>
        <begin position="2057"/>
        <end position="2075"/>
    </location>
</feature>
<feature type="disulfide bond" evidence="8">
    <location>
        <begin position="2498"/>
        <end position="2513"/>
    </location>
</feature>
<dbReference type="Pfam" id="PF00089">
    <property type="entry name" value="Trypsin"/>
    <property type="match status" value="1"/>
</dbReference>
<feature type="disulfide bond" evidence="8">
    <location>
        <begin position="2050"/>
        <end position="2062"/>
    </location>
</feature>
<dbReference type="EMBL" id="CAIIXF020000002">
    <property type="protein sequence ID" value="CAH1777885.1"/>
    <property type="molecule type" value="Genomic_DNA"/>
</dbReference>
<dbReference type="InterPro" id="IPR001254">
    <property type="entry name" value="Trypsin_dom"/>
</dbReference>
<feature type="region of interest" description="Disordered" evidence="10">
    <location>
        <begin position="504"/>
        <end position="562"/>
    </location>
</feature>
<dbReference type="CDD" id="cd06263">
    <property type="entry name" value="MAM"/>
    <property type="match status" value="4"/>
</dbReference>
<dbReference type="InterPro" id="IPR036772">
    <property type="entry name" value="SRCR-like_dom_sf"/>
</dbReference>
<dbReference type="PROSITE" id="PS00134">
    <property type="entry name" value="TRYPSIN_HIS"/>
    <property type="match status" value="1"/>
</dbReference>
<dbReference type="Proteomes" id="UP000749559">
    <property type="component" value="Unassembled WGS sequence"/>
</dbReference>
<feature type="compositionally biased region" description="Polar residues" evidence="10">
    <location>
        <begin position="548"/>
        <end position="562"/>
    </location>
</feature>
<feature type="chain" id="PRO_5043602323" evidence="11">
    <location>
        <begin position="24"/>
        <end position="3856"/>
    </location>
</feature>
<feature type="disulfide bond" evidence="8">
    <location>
        <begin position="1605"/>
        <end position="1620"/>
    </location>
</feature>
<feature type="disulfide bond" evidence="8">
    <location>
        <begin position="2486"/>
        <end position="2504"/>
    </location>
</feature>
<feature type="disulfide bond" evidence="8">
    <location>
        <begin position="1188"/>
        <end position="1203"/>
    </location>
</feature>
<keyword evidence="6 8" id="KW-1015">Disulfide bond</keyword>
<dbReference type="Gene3D" id="2.40.10.10">
    <property type="entry name" value="Trypsin-like serine proteases"/>
    <property type="match status" value="1"/>
</dbReference>
<comment type="caution">
    <text evidence="12">The sequence shown here is derived from an EMBL/GenBank/DDBJ whole genome shotgun (WGS) entry which is preliminary data.</text>
</comment>
<dbReference type="Gene3D" id="2.60.120.290">
    <property type="entry name" value="Spermadhesin, CUB domain"/>
    <property type="match status" value="1"/>
</dbReference>
<feature type="disulfide bond" evidence="8">
    <location>
        <begin position="1224"/>
        <end position="1239"/>
    </location>
</feature>
<dbReference type="Gene3D" id="3.50.4.10">
    <property type="entry name" value="Hepatocyte Growth Factor"/>
    <property type="match status" value="2"/>
</dbReference>
<evidence type="ECO:0000256" key="1">
    <source>
        <dbReference type="ARBA" id="ARBA00022670"/>
    </source>
</evidence>
<evidence type="ECO:0000256" key="9">
    <source>
        <dbReference type="PROSITE-ProRule" id="PRU00196"/>
    </source>
</evidence>
<dbReference type="SUPFAM" id="SSF56487">
    <property type="entry name" value="SRCR-like"/>
    <property type="match status" value="1"/>
</dbReference>
<feature type="disulfide bond" evidence="8">
    <location>
        <begin position="1205"/>
        <end position="1217"/>
    </location>
</feature>
<dbReference type="InterPro" id="IPR036055">
    <property type="entry name" value="LDL_receptor-like_sf"/>
</dbReference>
<evidence type="ECO:0000256" key="10">
    <source>
        <dbReference type="SAM" id="MobiDB-lite"/>
    </source>
</evidence>
<dbReference type="PROSITE" id="PS50287">
    <property type="entry name" value="SRCR_2"/>
    <property type="match status" value="1"/>
</dbReference>
<dbReference type="CDD" id="cd01099">
    <property type="entry name" value="PAN_AP_HGF"/>
    <property type="match status" value="1"/>
</dbReference>
<feature type="signal peptide" evidence="11">
    <location>
        <begin position="1"/>
        <end position="23"/>
    </location>
</feature>
<dbReference type="SUPFAM" id="SSF57424">
    <property type="entry name" value="LDL receptor-like module"/>
    <property type="match status" value="8"/>
</dbReference>
<dbReference type="InterPro" id="IPR043504">
    <property type="entry name" value="Peptidase_S1_PA_chymotrypsin"/>
</dbReference>
<keyword evidence="7" id="KW-0325">Glycoprotein</keyword>
<accession>A0A8J1TI89</accession>
<dbReference type="InterPro" id="IPR035914">
    <property type="entry name" value="Sperma_CUB_dom_sf"/>
</dbReference>
<evidence type="ECO:0000256" key="8">
    <source>
        <dbReference type="PROSITE-ProRule" id="PRU00124"/>
    </source>
</evidence>
<keyword evidence="13" id="KW-1185">Reference proteome</keyword>
<feature type="disulfide bond" evidence="8">
    <location>
        <begin position="2462"/>
        <end position="2477"/>
    </location>
</feature>
<dbReference type="PROSITE" id="PS50240">
    <property type="entry name" value="TRYPSIN_DOM"/>
    <property type="match status" value="1"/>
</dbReference>
<comment type="caution">
    <text evidence="9">Lacks conserved residue(s) required for the propagation of feature annotation.</text>
</comment>
<evidence type="ECO:0000256" key="11">
    <source>
        <dbReference type="SAM" id="SignalP"/>
    </source>
</evidence>
<dbReference type="InterPro" id="IPR018114">
    <property type="entry name" value="TRYPSIN_HIS"/>
</dbReference>
<dbReference type="InterPro" id="IPR051560">
    <property type="entry name" value="MAM_domain-containing"/>
</dbReference>
<evidence type="ECO:0000256" key="5">
    <source>
        <dbReference type="ARBA" id="ARBA00022825"/>
    </source>
</evidence>
<dbReference type="CDD" id="cd00112">
    <property type="entry name" value="LDLa"/>
    <property type="match status" value="9"/>
</dbReference>
<dbReference type="SUPFAM" id="SSF50494">
    <property type="entry name" value="Trypsin-like serine proteases"/>
    <property type="match status" value="1"/>
</dbReference>
<dbReference type="FunFam" id="2.60.120.290:FF:000003">
    <property type="entry name" value="Neuropilin"/>
    <property type="match status" value="1"/>
</dbReference>
<dbReference type="Pfam" id="PF00057">
    <property type="entry name" value="Ldl_recept_a"/>
    <property type="match status" value="4"/>
</dbReference>
<evidence type="ECO:0000313" key="13">
    <source>
        <dbReference type="Proteomes" id="UP000749559"/>
    </source>
</evidence>
<evidence type="ECO:0000256" key="3">
    <source>
        <dbReference type="ARBA" id="ARBA00022737"/>
    </source>
</evidence>
<feature type="disulfide bond" evidence="8">
    <location>
        <begin position="2479"/>
        <end position="2491"/>
    </location>
</feature>
<feature type="disulfide bond" evidence="8">
    <location>
        <begin position="1212"/>
        <end position="1230"/>
    </location>
</feature>
<dbReference type="PROSITE" id="PS01209">
    <property type="entry name" value="LDLRA_1"/>
    <property type="match status" value="4"/>
</dbReference>
<keyword evidence="4" id="KW-0378">Hydrolase</keyword>
<dbReference type="InterPro" id="IPR001190">
    <property type="entry name" value="SRCR"/>
</dbReference>
<feature type="region of interest" description="Disordered" evidence="10">
    <location>
        <begin position="3245"/>
        <end position="3269"/>
    </location>
</feature>
<dbReference type="Pfam" id="PF00629">
    <property type="entry name" value="MAM"/>
    <property type="match status" value="11"/>
</dbReference>
<dbReference type="SMART" id="SM00192">
    <property type="entry name" value="LDLa"/>
    <property type="match status" value="9"/>
</dbReference>
<dbReference type="InterPro" id="IPR009003">
    <property type="entry name" value="Peptidase_S1_PA"/>
</dbReference>
<feature type="disulfide bond" evidence="8">
    <location>
        <begin position="2033"/>
        <end position="2048"/>
    </location>
</feature>
<feature type="disulfide bond" evidence="8">
    <location>
        <begin position="2516"/>
        <end position="2528"/>
    </location>
</feature>
<dbReference type="InterPro" id="IPR013320">
    <property type="entry name" value="ConA-like_dom_sf"/>
</dbReference>
<dbReference type="InterPro" id="IPR003609">
    <property type="entry name" value="Pan_app"/>
</dbReference>
<feature type="disulfide bond" evidence="8">
    <location>
        <begin position="2535"/>
        <end position="2550"/>
    </location>
</feature>
<dbReference type="Gene3D" id="4.10.400.10">
    <property type="entry name" value="Low-density Lipoprotein Receptor"/>
    <property type="match status" value="8"/>
</dbReference>
<dbReference type="PANTHER" id="PTHR23282:SF101">
    <property type="entry name" value="MAM DOMAIN-CONTAINING PROTEIN"/>
    <property type="match status" value="1"/>
</dbReference>
<dbReference type="SMART" id="SM00020">
    <property type="entry name" value="Tryp_SPc"/>
    <property type="match status" value="1"/>
</dbReference>
<evidence type="ECO:0000256" key="2">
    <source>
        <dbReference type="ARBA" id="ARBA00022729"/>
    </source>
</evidence>